<dbReference type="InterPro" id="IPR006186">
    <property type="entry name" value="Ser/Thr-sp_prot-phosphatase"/>
</dbReference>
<gene>
    <name evidence="3" type="ORF">MRBLWS13_001995</name>
</gene>
<sequence>MSVLDIPSLSLVVLVGASGSGKSTFAREHFGPYETLSSDNFRGLVANDEADQSATAAAFDALQFVAGKRLDAGLLTVVDATSVQPDARRKLVELAKAHDVLPVAIVFDVPESVSIGRNAERTDRAIPAGVVRRQSDQLRRGLRHLTKEGFRKVHILRSPDDVAAASIERTRLLNDRSDEHGPFDVIGDVHGCRSELESLLTRLGYDIRRDDEGRATDAHHPEGRRVVFLGDLVDRGPDVVGVLRLAMGMVASGNALAVPGNHEAKLVRALRGAQVTVSHGLEETLAQLAGETAEFRDQVAAFCYDLVSHLVLDDGKLVVAHAGLKEQYHGRASGRVRAFALYGETTGETDEFGLPVRYPWAQDYRGKAIVLYGHTPVPTVEWVNNTACLDTGCVFGGALSAMRYPEQEVVAVPAERVWYEPIRPLADDAPQREPGVLNLGDVQGKLIIETSLHGLVGIKEEQSAGGLETMSRWATDPRWLIYLPPTMSPPNTSARSDYLEHPDEAFSYFRDHGVTDVICEEKHMGSRAVALVARNPQRFNAPEGWRGLVHTRTGRPFLEPAAETDFLNRLDDALDEAGIWAELGSDWILLDGEVLPWSLKTSELIRDLYASVGAAGVAATSAASSVLAQAAASGIDVSELTERVHARVENVERFRDAYRRYVGAPEDVRFAPFQVLAAGDATFETDDHGWHLAIADRLASAAPDLVSTTQRLRVDLRDAASVEAAVAWWESLTGDGGEGMVVKPFANLTRTGKGLVQPGIKVRGREYLRIIYGPDYTDEANLARLQDRDTGHKRSLAAREYALGLEALHRFTSGEPLWHVHEAVFGVLALESDPIDPRL</sequence>
<protein>
    <submittedName>
        <fullName evidence="3">Polynucleotide kinase-phosphatase</fullName>
    </submittedName>
</protein>
<dbReference type="RefSeq" id="WP_349428896.1">
    <property type="nucleotide sequence ID" value="NZ_CP151632.1"/>
</dbReference>
<keyword evidence="3" id="KW-0808">Transferase</keyword>
<dbReference type="InterPro" id="IPR029052">
    <property type="entry name" value="Metallo-depent_PP-like"/>
</dbReference>
<dbReference type="PRINTS" id="PR00114">
    <property type="entry name" value="STPHPHTASE"/>
</dbReference>
<dbReference type="GO" id="GO:0016301">
    <property type="term" value="F:kinase activity"/>
    <property type="evidence" value="ECO:0007669"/>
    <property type="project" value="UniProtKB-KW"/>
</dbReference>
<accession>A0AAU6SBU1</accession>
<dbReference type="Gene3D" id="3.30.470.30">
    <property type="entry name" value="DNA ligase/mRNA capping enzyme"/>
    <property type="match status" value="2"/>
</dbReference>
<feature type="domain" description="Polynucleotide kinase-phosphatase ligase" evidence="2">
    <location>
        <begin position="466"/>
        <end position="834"/>
    </location>
</feature>
<feature type="domain" description="Calcineurin-like phosphoesterase" evidence="1">
    <location>
        <begin position="182"/>
        <end position="378"/>
    </location>
</feature>
<dbReference type="SUPFAM" id="SSF52540">
    <property type="entry name" value="P-loop containing nucleoside triphosphate hydrolases"/>
    <property type="match status" value="1"/>
</dbReference>
<dbReference type="EMBL" id="CP151632">
    <property type="protein sequence ID" value="WZO34339.1"/>
    <property type="molecule type" value="Genomic_DNA"/>
</dbReference>
<dbReference type="Pfam" id="PF00149">
    <property type="entry name" value="Metallophos"/>
    <property type="match status" value="1"/>
</dbReference>
<dbReference type="Pfam" id="PF13671">
    <property type="entry name" value="AAA_33"/>
    <property type="match status" value="1"/>
</dbReference>
<dbReference type="SUPFAM" id="SSF56300">
    <property type="entry name" value="Metallo-dependent phosphatases"/>
    <property type="match status" value="1"/>
</dbReference>
<evidence type="ECO:0000313" key="3">
    <source>
        <dbReference type="EMBL" id="WZO34339.1"/>
    </source>
</evidence>
<dbReference type="Gene3D" id="3.40.50.300">
    <property type="entry name" value="P-loop containing nucleotide triphosphate hydrolases"/>
    <property type="match status" value="1"/>
</dbReference>
<dbReference type="InterPro" id="IPR004843">
    <property type="entry name" value="Calcineurin-like_PHP"/>
</dbReference>
<dbReference type="GO" id="GO:0005737">
    <property type="term" value="C:cytoplasm"/>
    <property type="evidence" value="ECO:0007669"/>
    <property type="project" value="TreeGrafter"/>
</dbReference>
<dbReference type="AlphaFoldDB" id="A0AAU6SBU1"/>
<dbReference type="InterPro" id="IPR032380">
    <property type="entry name" value="PNKP_ligase_dom"/>
</dbReference>
<keyword evidence="3" id="KW-0418">Kinase</keyword>
<evidence type="ECO:0000259" key="2">
    <source>
        <dbReference type="Pfam" id="PF16542"/>
    </source>
</evidence>
<name>A0AAU6SBU1_9MICO</name>
<dbReference type="GO" id="GO:0016791">
    <property type="term" value="F:phosphatase activity"/>
    <property type="evidence" value="ECO:0007669"/>
    <property type="project" value="TreeGrafter"/>
</dbReference>
<organism evidence="3">
    <name type="scientific">Microbacterium sp. LWS13-1.2</name>
    <dbReference type="NCBI Taxonomy" id="3135264"/>
    <lineage>
        <taxon>Bacteria</taxon>
        <taxon>Bacillati</taxon>
        <taxon>Actinomycetota</taxon>
        <taxon>Actinomycetes</taxon>
        <taxon>Micrococcales</taxon>
        <taxon>Microbacteriaceae</taxon>
        <taxon>Microbacterium</taxon>
    </lineage>
</organism>
<reference evidence="3" key="1">
    <citation type="submission" date="2024-04" db="EMBL/GenBank/DDBJ databases">
        <authorList>
            <person name="Roder T."/>
            <person name="Oberhansli S."/>
            <person name="Kreuzer M."/>
        </authorList>
    </citation>
    <scope>NUCLEOTIDE SEQUENCE</scope>
    <source>
        <strain evidence="3">LWS13-1.2</strain>
    </source>
</reference>
<dbReference type="InterPro" id="IPR024028">
    <property type="entry name" value="PNKP_bac"/>
</dbReference>
<dbReference type="PANTHER" id="PTHR42850">
    <property type="entry name" value="METALLOPHOSPHOESTERASE"/>
    <property type="match status" value="1"/>
</dbReference>
<proteinExistence type="predicted"/>
<evidence type="ECO:0000259" key="1">
    <source>
        <dbReference type="Pfam" id="PF00149"/>
    </source>
</evidence>
<dbReference type="Pfam" id="PF16542">
    <property type="entry name" value="PNKP_ligase"/>
    <property type="match status" value="1"/>
</dbReference>
<dbReference type="Gene3D" id="3.60.21.10">
    <property type="match status" value="1"/>
</dbReference>
<dbReference type="NCBIfam" id="TIGR04075">
    <property type="entry name" value="bacter_Pnkp"/>
    <property type="match status" value="1"/>
</dbReference>
<dbReference type="CDD" id="cd07423">
    <property type="entry name" value="MPP_Prp_like"/>
    <property type="match status" value="1"/>
</dbReference>
<dbReference type="InterPro" id="IPR041780">
    <property type="entry name" value="MPP_PrpE-like"/>
</dbReference>
<dbReference type="SUPFAM" id="SSF56091">
    <property type="entry name" value="DNA ligase/mRNA capping enzyme, catalytic domain"/>
    <property type="match status" value="1"/>
</dbReference>
<dbReference type="PANTHER" id="PTHR42850:SF7">
    <property type="entry name" value="BIS(5'-NUCLEOSYL)-TETRAPHOSPHATASE PRPE [ASYMMETRICAL]"/>
    <property type="match status" value="1"/>
</dbReference>
<dbReference type="InterPro" id="IPR050126">
    <property type="entry name" value="Ap4A_hydrolase"/>
</dbReference>
<dbReference type="InterPro" id="IPR027417">
    <property type="entry name" value="P-loop_NTPase"/>
</dbReference>